<dbReference type="PANTHER" id="PTHR31760">
    <property type="entry name" value="S-ADENOSYL-L-METHIONINE-DEPENDENT METHYLTRANSFERASES SUPERFAMILY PROTEIN"/>
    <property type="match status" value="1"/>
</dbReference>
<evidence type="ECO:0000256" key="4">
    <source>
        <dbReference type="ARBA" id="ARBA00022679"/>
    </source>
</evidence>
<organism evidence="7 8">
    <name type="scientific">Marinicella litoralis</name>
    <dbReference type="NCBI Taxonomy" id="644220"/>
    <lineage>
        <taxon>Bacteria</taxon>
        <taxon>Pseudomonadati</taxon>
        <taxon>Pseudomonadota</taxon>
        <taxon>Gammaproteobacteria</taxon>
        <taxon>Lysobacterales</taxon>
        <taxon>Marinicellaceae</taxon>
        <taxon>Marinicella</taxon>
    </lineage>
</organism>
<dbReference type="PIRSF" id="PIRSF003078">
    <property type="entry name" value="GidB"/>
    <property type="match status" value="1"/>
</dbReference>
<accession>A0A4R6XT57</accession>
<evidence type="ECO:0000256" key="3">
    <source>
        <dbReference type="ARBA" id="ARBA00022603"/>
    </source>
</evidence>
<keyword evidence="3 6" id="KW-0489">Methyltransferase</keyword>
<keyword evidence="2 6" id="KW-0698">rRNA processing</keyword>
<keyword evidence="1 6" id="KW-0963">Cytoplasm</keyword>
<dbReference type="RefSeq" id="WP_180236494.1">
    <property type="nucleotide sequence ID" value="NZ_NIHB01000001.1"/>
</dbReference>
<feature type="binding site" evidence="6">
    <location>
        <begin position="131"/>
        <end position="132"/>
    </location>
    <ligand>
        <name>S-adenosyl-L-methionine</name>
        <dbReference type="ChEBI" id="CHEBI:59789"/>
    </ligand>
</feature>
<dbReference type="HAMAP" id="MF_00074">
    <property type="entry name" value="16SrRNA_methyltr_G"/>
    <property type="match status" value="1"/>
</dbReference>
<comment type="catalytic activity">
    <reaction evidence="6">
        <text>guanosine(527) in 16S rRNA + S-adenosyl-L-methionine = N(7)-methylguanosine(527) in 16S rRNA + S-adenosyl-L-homocysteine</text>
        <dbReference type="Rhea" id="RHEA:42732"/>
        <dbReference type="Rhea" id="RHEA-COMP:10209"/>
        <dbReference type="Rhea" id="RHEA-COMP:10210"/>
        <dbReference type="ChEBI" id="CHEBI:57856"/>
        <dbReference type="ChEBI" id="CHEBI:59789"/>
        <dbReference type="ChEBI" id="CHEBI:74269"/>
        <dbReference type="ChEBI" id="CHEBI:74480"/>
        <dbReference type="EC" id="2.1.1.170"/>
    </reaction>
</comment>
<dbReference type="GO" id="GO:0005829">
    <property type="term" value="C:cytosol"/>
    <property type="evidence" value="ECO:0007669"/>
    <property type="project" value="TreeGrafter"/>
</dbReference>
<dbReference type="NCBIfam" id="TIGR00138">
    <property type="entry name" value="rsmG_gidB"/>
    <property type="match status" value="1"/>
</dbReference>
<evidence type="ECO:0000256" key="6">
    <source>
        <dbReference type="HAMAP-Rule" id="MF_00074"/>
    </source>
</evidence>
<dbReference type="AlphaFoldDB" id="A0A4R6XT57"/>
<protein>
    <recommendedName>
        <fullName evidence="6">Ribosomal RNA small subunit methyltransferase G</fullName>
        <ecNumber evidence="6">2.1.1.170</ecNumber>
    </recommendedName>
    <alternativeName>
        <fullName evidence="6">16S rRNA 7-methylguanosine methyltransferase</fullName>
        <shortName evidence="6">16S rRNA m7G methyltransferase</shortName>
    </alternativeName>
</protein>
<reference evidence="7 8" key="1">
    <citation type="submission" date="2019-03" db="EMBL/GenBank/DDBJ databases">
        <title>Genomic Encyclopedia of Type Strains, Phase IV (KMG-IV): sequencing the most valuable type-strain genomes for metagenomic binning, comparative biology and taxonomic classification.</title>
        <authorList>
            <person name="Goeker M."/>
        </authorList>
    </citation>
    <scope>NUCLEOTIDE SEQUENCE [LARGE SCALE GENOMIC DNA]</scope>
    <source>
        <strain evidence="7 8">DSM 25488</strain>
    </source>
</reference>
<proteinExistence type="inferred from homology"/>
<dbReference type="CDD" id="cd02440">
    <property type="entry name" value="AdoMet_MTases"/>
    <property type="match status" value="1"/>
</dbReference>
<gene>
    <name evidence="6" type="primary">rsmG</name>
    <name evidence="7" type="ORF">C8D91_1588</name>
</gene>
<dbReference type="Gene3D" id="3.40.50.150">
    <property type="entry name" value="Vaccinia Virus protein VP39"/>
    <property type="match status" value="1"/>
</dbReference>
<name>A0A4R6XT57_9GAMM</name>
<dbReference type="Pfam" id="PF02527">
    <property type="entry name" value="GidB"/>
    <property type="match status" value="1"/>
</dbReference>
<comment type="similarity">
    <text evidence="6">Belongs to the methyltransferase superfamily. RNA methyltransferase RsmG family.</text>
</comment>
<evidence type="ECO:0000313" key="7">
    <source>
        <dbReference type="EMBL" id="TDR20613.1"/>
    </source>
</evidence>
<dbReference type="PANTHER" id="PTHR31760:SF0">
    <property type="entry name" value="S-ADENOSYL-L-METHIONINE-DEPENDENT METHYLTRANSFERASES SUPERFAMILY PROTEIN"/>
    <property type="match status" value="1"/>
</dbReference>
<keyword evidence="8" id="KW-1185">Reference proteome</keyword>
<dbReference type="InterPro" id="IPR003682">
    <property type="entry name" value="rRNA_ssu_MeTfrase_G"/>
</dbReference>
<dbReference type="EC" id="2.1.1.170" evidence="6"/>
<dbReference type="Proteomes" id="UP000295724">
    <property type="component" value="Unassembled WGS sequence"/>
</dbReference>
<feature type="binding site" evidence="6">
    <location>
        <position position="146"/>
    </location>
    <ligand>
        <name>S-adenosyl-L-methionine</name>
        <dbReference type="ChEBI" id="CHEBI:59789"/>
    </ligand>
</feature>
<comment type="caution">
    <text evidence="7">The sequence shown here is derived from an EMBL/GenBank/DDBJ whole genome shotgun (WGS) entry which is preliminary data.</text>
</comment>
<keyword evidence="5 6" id="KW-0949">S-adenosyl-L-methionine</keyword>
<dbReference type="EMBL" id="SNZB01000003">
    <property type="protein sequence ID" value="TDR20613.1"/>
    <property type="molecule type" value="Genomic_DNA"/>
</dbReference>
<feature type="binding site" evidence="6">
    <location>
        <position position="80"/>
    </location>
    <ligand>
        <name>S-adenosyl-L-methionine</name>
        <dbReference type="ChEBI" id="CHEBI:59789"/>
    </ligand>
</feature>
<comment type="caution">
    <text evidence="6">Lacks conserved residue(s) required for the propagation of feature annotation.</text>
</comment>
<comment type="subcellular location">
    <subcellularLocation>
        <location evidence="6">Cytoplasm</location>
    </subcellularLocation>
</comment>
<evidence type="ECO:0000256" key="2">
    <source>
        <dbReference type="ARBA" id="ARBA00022552"/>
    </source>
</evidence>
<dbReference type="GO" id="GO:0070043">
    <property type="term" value="F:rRNA (guanine-N7-)-methyltransferase activity"/>
    <property type="evidence" value="ECO:0007669"/>
    <property type="project" value="UniProtKB-UniRule"/>
</dbReference>
<evidence type="ECO:0000313" key="8">
    <source>
        <dbReference type="Proteomes" id="UP000295724"/>
    </source>
</evidence>
<comment type="function">
    <text evidence="6">Specifically methylates the N7 position of guanine in position 527 of 16S rRNA.</text>
</comment>
<keyword evidence="4 6" id="KW-0808">Transferase</keyword>
<evidence type="ECO:0000256" key="5">
    <source>
        <dbReference type="ARBA" id="ARBA00022691"/>
    </source>
</evidence>
<dbReference type="SUPFAM" id="SSF53335">
    <property type="entry name" value="S-adenosyl-L-methionine-dependent methyltransferases"/>
    <property type="match status" value="1"/>
</dbReference>
<dbReference type="InterPro" id="IPR029063">
    <property type="entry name" value="SAM-dependent_MTases_sf"/>
</dbReference>
<sequence length="213" mass="24221">MNEAKLIKLQTNRLISGMEQLALPTENAPIIMAYLLLLQKWNKAYNMTSIDELGQMVTHHALDALAVANHYQGQRIIDVGTGGGIPGFILAIMFPEKHLVLLDAVGKKARFMRQVKRELGLVNTEIVHQRVENYFPEEKFDVVTSRAFSELNQFLQVTAHLGGIKCQYLAMKGPKTETLKSGLPFKQTALWEIKVPFLDVERKLYQFEKTHEN</sequence>
<evidence type="ECO:0000256" key="1">
    <source>
        <dbReference type="ARBA" id="ARBA00022490"/>
    </source>
</evidence>